<evidence type="ECO:0000256" key="4">
    <source>
        <dbReference type="ARBA" id="ARBA00022692"/>
    </source>
</evidence>
<evidence type="ECO:0000313" key="11">
    <source>
        <dbReference type="Proteomes" id="UP000742460"/>
    </source>
</evidence>
<reference evidence="10" key="1">
    <citation type="journal article" date="2021" name="PeerJ">
        <title>Extensive microbial diversity within the chicken gut microbiome revealed by metagenomics and culture.</title>
        <authorList>
            <person name="Gilroy R."/>
            <person name="Ravi A."/>
            <person name="Getino M."/>
            <person name="Pursley I."/>
            <person name="Horton D.L."/>
            <person name="Alikhan N.F."/>
            <person name="Baker D."/>
            <person name="Gharbi K."/>
            <person name="Hall N."/>
            <person name="Watson M."/>
            <person name="Adriaenssens E.M."/>
            <person name="Foster-Nyarko E."/>
            <person name="Jarju S."/>
            <person name="Secka A."/>
            <person name="Antonio M."/>
            <person name="Oren A."/>
            <person name="Chaudhuri R.R."/>
            <person name="La Ragione R."/>
            <person name="Hildebrand F."/>
            <person name="Pallen M.J."/>
        </authorList>
    </citation>
    <scope>NUCLEOTIDE SEQUENCE</scope>
    <source>
        <strain evidence="10">ChiGjej5B5-22894</strain>
    </source>
</reference>
<feature type="region of interest" description="Disordered" evidence="8">
    <location>
        <begin position="216"/>
        <end position="293"/>
    </location>
</feature>
<keyword evidence="3 7" id="KW-1003">Cell membrane</keyword>
<comment type="caution">
    <text evidence="7">Lacks conserved residue(s) required for the propagation of feature annotation.</text>
</comment>
<evidence type="ECO:0000256" key="6">
    <source>
        <dbReference type="ARBA" id="ARBA00023136"/>
    </source>
</evidence>
<dbReference type="Pfam" id="PF09335">
    <property type="entry name" value="VTT_dom"/>
    <property type="match status" value="1"/>
</dbReference>
<evidence type="ECO:0000313" key="10">
    <source>
        <dbReference type="EMBL" id="HJG91330.1"/>
    </source>
</evidence>
<comment type="similarity">
    <text evidence="2 7">Belongs to the DedA family.</text>
</comment>
<reference evidence="10" key="2">
    <citation type="submission" date="2021-09" db="EMBL/GenBank/DDBJ databases">
        <authorList>
            <person name="Gilroy R."/>
        </authorList>
    </citation>
    <scope>NUCLEOTIDE SEQUENCE</scope>
    <source>
        <strain evidence="10">ChiGjej5B5-22894</strain>
    </source>
</reference>
<name>A0A921MVW9_9MICO</name>
<evidence type="ECO:0000256" key="7">
    <source>
        <dbReference type="RuleBase" id="RU367016"/>
    </source>
</evidence>
<feature type="transmembrane region" description="Helical" evidence="7">
    <location>
        <begin position="155"/>
        <end position="176"/>
    </location>
</feature>
<dbReference type="GO" id="GO:0005886">
    <property type="term" value="C:plasma membrane"/>
    <property type="evidence" value="ECO:0007669"/>
    <property type="project" value="UniProtKB-SubCell"/>
</dbReference>
<evidence type="ECO:0000256" key="1">
    <source>
        <dbReference type="ARBA" id="ARBA00004651"/>
    </source>
</evidence>
<feature type="domain" description="VTT" evidence="9">
    <location>
        <begin position="45"/>
        <end position="170"/>
    </location>
</feature>
<proteinExistence type="inferred from homology"/>
<dbReference type="AlphaFoldDB" id="A0A921MVW9"/>
<evidence type="ECO:0000256" key="5">
    <source>
        <dbReference type="ARBA" id="ARBA00022989"/>
    </source>
</evidence>
<accession>A0A921MVW9</accession>
<keyword evidence="6 7" id="KW-0472">Membrane</keyword>
<comment type="caution">
    <text evidence="10">The sequence shown here is derived from an EMBL/GenBank/DDBJ whole genome shotgun (WGS) entry which is preliminary data.</text>
</comment>
<dbReference type="Proteomes" id="UP000742460">
    <property type="component" value="Unassembled WGS sequence"/>
</dbReference>
<dbReference type="EMBL" id="DYUE01000149">
    <property type="protein sequence ID" value="HJG91330.1"/>
    <property type="molecule type" value="Genomic_DNA"/>
</dbReference>
<feature type="transmembrane region" description="Helical" evidence="7">
    <location>
        <begin position="182"/>
        <end position="202"/>
    </location>
</feature>
<comment type="subcellular location">
    <subcellularLocation>
        <location evidence="1 7">Cell membrane</location>
        <topology evidence="1 7">Multi-pass membrane protein</topology>
    </subcellularLocation>
</comment>
<evidence type="ECO:0000256" key="2">
    <source>
        <dbReference type="ARBA" id="ARBA00010792"/>
    </source>
</evidence>
<sequence>MVDAIDWLLSLTEQLENWILGVADAWWVHLLVYLFAAFDGFFPTVPSESTIVTLSSLWSTSGRPSIILIGLAAWLGAFTGDSVGYLIGSKIGWERFRFLREGKGRRAVEAADRGLQKRALVFLMTARYIPFGRTAVNLVAGAVQYPHRHFWPRSLLSTFVWAVYSCAIGALAGAWFAHNPLLGITIALIAAFAMALVLERMISWVHRVMDRRAERREAEHAQSADTEDADAAGEDAGDQGAGAEDAATGSAEDERATVPAAEHSPAQVREDPAPATAGAGESPSTARGEGSPA</sequence>
<keyword evidence="5 7" id="KW-1133">Transmembrane helix</keyword>
<feature type="transmembrane region" description="Helical" evidence="7">
    <location>
        <begin position="66"/>
        <end position="87"/>
    </location>
</feature>
<feature type="compositionally biased region" description="Acidic residues" evidence="8">
    <location>
        <begin position="225"/>
        <end position="237"/>
    </location>
</feature>
<organism evidence="10 11">
    <name type="scientific">Brachybacterium massiliense</name>
    <dbReference type="NCBI Taxonomy" id="1755098"/>
    <lineage>
        <taxon>Bacteria</taxon>
        <taxon>Bacillati</taxon>
        <taxon>Actinomycetota</taxon>
        <taxon>Actinomycetes</taxon>
        <taxon>Micrococcales</taxon>
        <taxon>Dermabacteraceae</taxon>
        <taxon>Brachybacterium</taxon>
    </lineage>
</organism>
<evidence type="ECO:0000256" key="8">
    <source>
        <dbReference type="SAM" id="MobiDB-lite"/>
    </source>
</evidence>
<keyword evidence="4 7" id="KW-0812">Transmembrane</keyword>
<evidence type="ECO:0000256" key="3">
    <source>
        <dbReference type="ARBA" id="ARBA00022475"/>
    </source>
</evidence>
<dbReference type="InterPro" id="IPR032816">
    <property type="entry name" value="VTT_dom"/>
</dbReference>
<evidence type="ECO:0000259" key="9">
    <source>
        <dbReference type="Pfam" id="PF09335"/>
    </source>
</evidence>
<dbReference type="PANTHER" id="PTHR30353">
    <property type="entry name" value="INNER MEMBRANE PROTEIN DEDA-RELATED"/>
    <property type="match status" value="1"/>
</dbReference>
<dbReference type="InterPro" id="IPR032818">
    <property type="entry name" value="DedA-like"/>
</dbReference>
<gene>
    <name evidence="10" type="ORF">K8V81_06350</name>
</gene>
<dbReference type="PANTHER" id="PTHR30353:SF0">
    <property type="entry name" value="TRANSMEMBRANE PROTEIN"/>
    <property type="match status" value="1"/>
</dbReference>
<protein>
    <submittedName>
        <fullName evidence="10">VTT domain-containing protein</fullName>
    </submittedName>
</protein>